<keyword evidence="1 3" id="KW-0732">Signal</keyword>
<reference evidence="5 6" key="1">
    <citation type="submission" date="2016-10" db="EMBL/GenBank/DDBJ databases">
        <authorList>
            <person name="de Groot N.N."/>
        </authorList>
    </citation>
    <scope>NUCLEOTIDE SEQUENCE [LARGE SCALE GENOMIC DNA]</scope>
    <source>
        <strain evidence="5 6">CGMCC 4.3143</strain>
    </source>
</reference>
<dbReference type="GO" id="GO:0005975">
    <property type="term" value="P:carbohydrate metabolic process"/>
    <property type="evidence" value="ECO:0007669"/>
    <property type="project" value="InterPro"/>
</dbReference>
<dbReference type="InterPro" id="IPR051398">
    <property type="entry name" value="Polysacch_Deacetylase"/>
</dbReference>
<dbReference type="SUPFAM" id="SSF88713">
    <property type="entry name" value="Glycoside hydrolase/deacetylase"/>
    <property type="match status" value="1"/>
</dbReference>
<organism evidence="5 6">
    <name type="scientific">Pseudonocardia oroxyli</name>
    <dbReference type="NCBI Taxonomy" id="366584"/>
    <lineage>
        <taxon>Bacteria</taxon>
        <taxon>Bacillati</taxon>
        <taxon>Actinomycetota</taxon>
        <taxon>Actinomycetes</taxon>
        <taxon>Pseudonocardiales</taxon>
        <taxon>Pseudonocardiaceae</taxon>
        <taxon>Pseudonocardia</taxon>
    </lineage>
</organism>
<keyword evidence="2" id="KW-0812">Transmembrane</keyword>
<dbReference type="InterPro" id="IPR002509">
    <property type="entry name" value="NODB_dom"/>
</dbReference>
<dbReference type="Pfam" id="PF01522">
    <property type="entry name" value="Polysacc_deac_1"/>
    <property type="match status" value="1"/>
</dbReference>
<evidence type="ECO:0000259" key="4">
    <source>
        <dbReference type="Pfam" id="PF01522"/>
    </source>
</evidence>
<dbReference type="GO" id="GO:0016810">
    <property type="term" value="F:hydrolase activity, acting on carbon-nitrogen (but not peptide) bonds"/>
    <property type="evidence" value="ECO:0007669"/>
    <property type="project" value="InterPro"/>
</dbReference>
<protein>
    <submittedName>
        <fullName evidence="5">Polysaccharide deacetylase</fullName>
    </submittedName>
</protein>
<evidence type="ECO:0000256" key="2">
    <source>
        <dbReference type="SAM" id="Phobius"/>
    </source>
</evidence>
<feature type="domain" description="NodB homology" evidence="4">
    <location>
        <begin position="27"/>
        <end position="147"/>
    </location>
</feature>
<keyword evidence="6" id="KW-1185">Reference proteome</keyword>
<keyword evidence="2" id="KW-0472">Membrane</keyword>
<evidence type="ECO:0000313" key="6">
    <source>
        <dbReference type="Proteomes" id="UP000198967"/>
    </source>
</evidence>
<evidence type="ECO:0000256" key="3">
    <source>
        <dbReference type="SAM" id="SignalP"/>
    </source>
</evidence>
<dbReference type="PANTHER" id="PTHR34216">
    <property type="match status" value="1"/>
</dbReference>
<dbReference type="CDD" id="cd10967">
    <property type="entry name" value="CE4_GLA_like_6s"/>
    <property type="match status" value="1"/>
</dbReference>
<feature type="transmembrane region" description="Helical" evidence="2">
    <location>
        <begin position="441"/>
        <end position="462"/>
    </location>
</feature>
<name>A0A1G7Z7S1_PSEOR</name>
<dbReference type="EMBL" id="FNBE01000018">
    <property type="protein sequence ID" value="SDH04802.1"/>
    <property type="molecule type" value="Genomic_DNA"/>
</dbReference>
<feature type="signal peptide" evidence="3">
    <location>
        <begin position="1"/>
        <end position="22"/>
    </location>
</feature>
<dbReference type="InterPro" id="IPR011330">
    <property type="entry name" value="Glyco_hydro/deAcase_b/a-brl"/>
</dbReference>
<dbReference type="Proteomes" id="UP000198967">
    <property type="component" value="Unassembled WGS sequence"/>
</dbReference>
<dbReference type="Gene3D" id="3.20.20.370">
    <property type="entry name" value="Glycoside hydrolase/deacetylase"/>
    <property type="match status" value="1"/>
</dbReference>
<keyword evidence="2" id="KW-1133">Transmembrane helix</keyword>
<evidence type="ECO:0000313" key="5">
    <source>
        <dbReference type="EMBL" id="SDH04802.1"/>
    </source>
</evidence>
<proteinExistence type="predicted"/>
<evidence type="ECO:0000256" key="1">
    <source>
        <dbReference type="ARBA" id="ARBA00022729"/>
    </source>
</evidence>
<dbReference type="AlphaFoldDB" id="A0A1G7Z7S1"/>
<dbReference type="PANTHER" id="PTHR34216:SF11">
    <property type="entry name" value="CHITOOLIGOSACCHARIDE DEACETYLASE"/>
    <property type="match status" value="1"/>
</dbReference>
<gene>
    <name evidence="5" type="ORF">SAMN05216377_11858</name>
</gene>
<dbReference type="STRING" id="366584.SAMN05216377_11858"/>
<feature type="chain" id="PRO_5011506628" evidence="3">
    <location>
        <begin position="23"/>
        <end position="470"/>
    </location>
</feature>
<sequence>MAAATAVGSAALGIASPASAHAAPGSSGPVVSITFDDSTADQLAAADVLERLGLRATFFVISGHIDEPGYFTRDDLDRVARQGHEIGGHTVLHPRLAEVSADEARREICLDRTNLTEWGHEPRVLAYPFSSTAPSVEDSARSCGYDAARLVGGLAARDSCVACDKTEAMPLQDPFSARSPGQFDPTWTLPEMQTLVLDAERTGGGWLPLVFHHICDACEDNAVGLTQFSAFADWLAARQAAGTLTVRTASEALGLAALPLRETPDVPFGAPPSSPVNPTLEDRGPDGRPVCWTFAPSGVNTATVAAAPGRGGGSGAERITVTEYRSGDAKLLPTMDLGDCAPAASEGHRYRLATGFQSDAPVQYALFVRDFHGSWSYWTSSPFFAASERWDEARWVTPETPPGTTALSFGLALTGVGSLTVDSTTMTPTVDPFPPLSGPRALAIAAISGAAALVLATIGLWVRRARRTAH</sequence>
<accession>A0A1G7Z7S1</accession>